<keyword evidence="4" id="KW-0443">Lipid metabolism</keyword>
<organism evidence="9 10">
    <name type="scientific">Crucibulum laeve</name>
    <dbReference type="NCBI Taxonomy" id="68775"/>
    <lineage>
        <taxon>Eukaryota</taxon>
        <taxon>Fungi</taxon>
        <taxon>Dikarya</taxon>
        <taxon>Basidiomycota</taxon>
        <taxon>Agaricomycotina</taxon>
        <taxon>Agaricomycetes</taxon>
        <taxon>Agaricomycetidae</taxon>
        <taxon>Agaricales</taxon>
        <taxon>Agaricineae</taxon>
        <taxon>Nidulariaceae</taxon>
        <taxon>Crucibulum</taxon>
    </lineage>
</organism>
<feature type="transmembrane region" description="Helical" evidence="8">
    <location>
        <begin position="78"/>
        <end position="98"/>
    </location>
</feature>
<protein>
    <recommendedName>
        <fullName evidence="11">Phospholipid/glycerol acyltransferase domain-containing protein</fullName>
    </recommendedName>
</protein>
<keyword evidence="5 8" id="KW-0472">Membrane</keyword>
<dbReference type="AlphaFoldDB" id="A0A5C3MEH1"/>
<dbReference type="GO" id="GO:0016746">
    <property type="term" value="F:acyltransferase activity"/>
    <property type="evidence" value="ECO:0007669"/>
    <property type="project" value="UniProtKB-KW"/>
</dbReference>
<proteinExistence type="predicted"/>
<keyword evidence="10" id="KW-1185">Reference proteome</keyword>
<evidence type="ECO:0000256" key="5">
    <source>
        <dbReference type="ARBA" id="ARBA00023136"/>
    </source>
</evidence>
<reference evidence="9 10" key="1">
    <citation type="journal article" date="2019" name="Nat. Ecol. Evol.">
        <title>Megaphylogeny resolves global patterns of mushroom evolution.</title>
        <authorList>
            <person name="Varga T."/>
            <person name="Krizsan K."/>
            <person name="Foldi C."/>
            <person name="Dima B."/>
            <person name="Sanchez-Garcia M."/>
            <person name="Sanchez-Ramirez S."/>
            <person name="Szollosi G.J."/>
            <person name="Szarkandi J.G."/>
            <person name="Papp V."/>
            <person name="Albert L."/>
            <person name="Andreopoulos W."/>
            <person name="Angelini C."/>
            <person name="Antonin V."/>
            <person name="Barry K.W."/>
            <person name="Bougher N.L."/>
            <person name="Buchanan P."/>
            <person name="Buyck B."/>
            <person name="Bense V."/>
            <person name="Catcheside P."/>
            <person name="Chovatia M."/>
            <person name="Cooper J."/>
            <person name="Damon W."/>
            <person name="Desjardin D."/>
            <person name="Finy P."/>
            <person name="Geml J."/>
            <person name="Haridas S."/>
            <person name="Hughes K."/>
            <person name="Justo A."/>
            <person name="Karasinski D."/>
            <person name="Kautmanova I."/>
            <person name="Kiss B."/>
            <person name="Kocsube S."/>
            <person name="Kotiranta H."/>
            <person name="LaButti K.M."/>
            <person name="Lechner B.E."/>
            <person name="Liimatainen K."/>
            <person name="Lipzen A."/>
            <person name="Lukacs Z."/>
            <person name="Mihaltcheva S."/>
            <person name="Morgado L.N."/>
            <person name="Niskanen T."/>
            <person name="Noordeloos M.E."/>
            <person name="Ohm R.A."/>
            <person name="Ortiz-Santana B."/>
            <person name="Ovrebo C."/>
            <person name="Racz N."/>
            <person name="Riley R."/>
            <person name="Savchenko A."/>
            <person name="Shiryaev A."/>
            <person name="Soop K."/>
            <person name="Spirin V."/>
            <person name="Szebenyi C."/>
            <person name="Tomsovsky M."/>
            <person name="Tulloss R.E."/>
            <person name="Uehling J."/>
            <person name="Grigoriev I.V."/>
            <person name="Vagvolgyi C."/>
            <person name="Papp T."/>
            <person name="Martin F.M."/>
            <person name="Miettinen O."/>
            <person name="Hibbett D.S."/>
            <person name="Nagy L.G."/>
        </authorList>
    </citation>
    <scope>NUCLEOTIDE SEQUENCE [LARGE SCALE GENOMIC DNA]</scope>
    <source>
        <strain evidence="9 10">CBS 166.37</strain>
    </source>
</reference>
<dbReference type="GO" id="GO:0006629">
    <property type="term" value="P:lipid metabolic process"/>
    <property type="evidence" value="ECO:0007669"/>
    <property type="project" value="UniProtKB-KW"/>
</dbReference>
<keyword evidence="3 8" id="KW-1133">Transmembrane helix</keyword>
<keyword evidence="2 8" id="KW-0812">Transmembrane</keyword>
<dbReference type="PANTHER" id="PTHR23063">
    <property type="entry name" value="PHOSPHOLIPID ACYLTRANSFERASE"/>
    <property type="match status" value="1"/>
</dbReference>
<keyword evidence="1" id="KW-0808">Transferase</keyword>
<dbReference type="PANTHER" id="PTHR23063:SF60">
    <property type="entry name" value="LYSOPHOSPHATIDIC ACID:OLEOYL-COA ACYLTRANSFERASE 1"/>
    <property type="match status" value="1"/>
</dbReference>
<sequence length="378" mass="41498">MEKFSAYRDPGTGIQPFLTPVPLLGPELLANITLPLRYLVGILRTSLILASLAIYLLVRGLCIVFIPVPILHHAVTHLFTYIIGHTILFLVGLFWIPVESVTRKRGRAPNTAESWNPRAGDVIVSNWVSWIEVVWLAIKFNPIFVLPVCECLPTPPTFSRSSTPITHTPGRRTGTGSANIQSPGRSPAARIPIIGFREVSLLSIIRSTGRTPLADSGSMQSFEEIRKKSSRPLVVFPECTTSNGRGLLRFADVFHQNIPVKSYQVFVMCVRYDPPTSLSPTMTHPIPSNVFNPLAQIFTLTTSLSPLTISIRLLAPSESPGSQLFMANEVISGSSDEDQLSESCAALIAQIGKLKRTGMGWEEKCGFLQFYAGKKKAS</sequence>
<evidence type="ECO:0000256" key="3">
    <source>
        <dbReference type="ARBA" id="ARBA00022989"/>
    </source>
</evidence>
<evidence type="ECO:0000256" key="4">
    <source>
        <dbReference type="ARBA" id="ARBA00023098"/>
    </source>
</evidence>
<feature type="transmembrane region" description="Helical" evidence="8">
    <location>
        <begin position="47"/>
        <end position="66"/>
    </location>
</feature>
<evidence type="ECO:0000256" key="2">
    <source>
        <dbReference type="ARBA" id="ARBA00022692"/>
    </source>
</evidence>
<evidence type="ECO:0000256" key="8">
    <source>
        <dbReference type="SAM" id="Phobius"/>
    </source>
</evidence>
<dbReference type="OrthoDB" id="272512at2759"/>
<evidence type="ECO:0000313" key="9">
    <source>
        <dbReference type="EMBL" id="TFK43630.1"/>
    </source>
</evidence>
<evidence type="ECO:0000256" key="6">
    <source>
        <dbReference type="ARBA" id="ARBA00023315"/>
    </source>
</evidence>
<feature type="compositionally biased region" description="Polar residues" evidence="7">
    <location>
        <begin position="174"/>
        <end position="184"/>
    </location>
</feature>
<evidence type="ECO:0008006" key="11">
    <source>
        <dbReference type="Google" id="ProtNLM"/>
    </source>
</evidence>
<accession>A0A5C3MEH1</accession>
<dbReference type="STRING" id="68775.A0A5C3MEH1"/>
<dbReference type="EMBL" id="ML213591">
    <property type="protein sequence ID" value="TFK43630.1"/>
    <property type="molecule type" value="Genomic_DNA"/>
</dbReference>
<gene>
    <name evidence="9" type="ORF">BDQ12DRAFT_675302</name>
</gene>
<keyword evidence="6" id="KW-0012">Acyltransferase</keyword>
<evidence type="ECO:0000256" key="1">
    <source>
        <dbReference type="ARBA" id="ARBA00022679"/>
    </source>
</evidence>
<evidence type="ECO:0000313" key="10">
    <source>
        <dbReference type="Proteomes" id="UP000308652"/>
    </source>
</evidence>
<evidence type="ECO:0000256" key="7">
    <source>
        <dbReference type="SAM" id="MobiDB-lite"/>
    </source>
</evidence>
<dbReference type="Proteomes" id="UP000308652">
    <property type="component" value="Unassembled WGS sequence"/>
</dbReference>
<feature type="region of interest" description="Disordered" evidence="7">
    <location>
        <begin position="158"/>
        <end position="186"/>
    </location>
</feature>
<name>A0A5C3MEH1_9AGAR</name>